<dbReference type="Proteomes" id="UP001280581">
    <property type="component" value="Unassembled WGS sequence"/>
</dbReference>
<gene>
    <name evidence="4" type="ORF">GRF29_28g2296781</name>
</gene>
<dbReference type="PANTHER" id="PTHR31306:SF3">
    <property type="entry name" value="NUCLEOTIDE-DIPHOSPHO-SUGAR TRANSFERASE DOMAIN-CONTAINING PROTEIN"/>
    <property type="match status" value="1"/>
</dbReference>
<evidence type="ECO:0000313" key="4">
    <source>
        <dbReference type="EMBL" id="KAK3214189.1"/>
    </source>
</evidence>
<evidence type="ECO:0000256" key="2">
    <source>
        <dbReference type="ARBA" id="ARBA00022676"/>
    </source>
</evidence>
<keyword evidence="3" id="KW-0808">Transferase</keyword>
<sequence length="384" mass="43936">MAVCNFPRLVVAIVCASAILALILHTKPEVVPSLEQLQAIAEEYRPTCKFPNTNSDAKEKETSVRERIHSLFSPVRHPLTENYIDASGKTFELKAMPRWRNPLGKKVLIVDIDTREPNGNNEMLNPSGMNWEQLQMGGGQLVSGAIMGHYLYSQIHGYDYKFFQAKPMEGYHNTWILPGAIRSLIESDEYQWVMTMDADVTISHPDVPLEWLLNNWGATNNTSILMPIDQKVFDNDIINSVDSKGIQVLNTGMVVVQNLPYTKEMFDAWIECPNESRYAGCGQWKDRWSHEQRVFSEYIRYDFNPDGDNIIGVPCDDAMGYPNMMNDYQGMILNDCKGNFFRHHTLNKGKAKESLGVSYMQLLTDLLHNQFVAHRDDLWYKEPS</sequence>
<keyword evidence="5" id="KW-1185">Reference proteome</keyword>
<comment type="similarity">
    <text evidence="1">Belongs to the glycosyltransferase 34 family.</text>
</comment>
<dbReference type="InterPro" id="IPR029044">
    <property type="entry name" value="Nucleotide-diphossugar_trans"/>
</dbReference>
<proteinExistence type="inferred from homology"/>
<dbReference type="GO" id="GO:0000139">
    <property type="term" value="C:Golgi membrane"/>
    <property type="evidence" value="ECO:0007669"/>
    <property type="project" value="TreeGrafter"/>
</dbReference>
<accession>A0AAN6M0S5</accession>
<keyword evidence="2" id="KW-0328">Glycosyltransferase</keyword>
<organism evidence="4 5">
    <name type="scientific">Pseudopithomyces chartarum</name>
    <dbReference type="NCBI Taxonomy" id="1892770"/>
    <lineage>
        <taxon>Eukaryota</taxon>
        <taxon>Fungi</taxon>
        <taxon>Dikarya</taxon>
        <taxon>Ascomycota</taxon>
        <taxon>Pezizomycotina</taxon>
        <taxon>Dothideomycetes</taxon>
        <taxon>Pleosporomycetidae</taxon>
        <taxon>Pleosporales</taxon>
        <taxon>Massarineae</taxon>
        <taxon>Didymosphaeriaceae</taxon>
        <taxon>Pseudopithomyces</taxon>
    </lineage>
</organism>
<dbReference type="InterPro" id="IPR008630">
    <property type="entry name" value="Glyco_trans_34"/>
</dbReference>
<evidence type="ECO:0000313" key="5">
    <source>
        <dbReference type="Proteomes" id="UP001280581"/>
    </source>
</evidence>
<dbReference type="PANTHER" id="PTHR31306">
    <property type="entry name" value="ALPHA-1,6-MANNOSYLTRANSFERASE MNN11-RELATED"/>
    <property type="match status" value="1"/>
</dbReference>
<reference evidence="4 5" key="1">
    <citation type="submission" date="2021-02" db="EMBL/GenBank/DDBJ databases">
        <title>Genome assembly of Pseudopithomyces chartarum.</title>
        <authorList>
            <person name="Jauregui R."/>
            <person name="Singh J."/>
            <person name="Voisey C."/>
        </authorList>
    </citation>
    <scope>NUCLEOTIDE SEQUENCE [LARGE SCALE GENOMIC DNA]</scope>
    <source>
        <strain evidence="4 5">AGR01</strain>
    </source>
</reference>
<dbReference type="AlphaFoldDB" id="A0AAN6M0S5"/>
<dbReference type="GO" id="GO:0006487">
    <property type="term" value="P:protein N-linked glycosylation"/>
    <property type="evidence" value="ECO:0007669"/>
    <property type="project" value="TreeGrafter"/>
</dbReference>
<name>A0AAN6M0S5_9PLEO</name>
<evidence type="ECO:0000256" key="1">
    <source>
        <dbReference type="ARBA" id="ARBA00005664"/>
    </source>
</evidence>
<protein>
    <submittedName>
        <fullName evidence="4">Uncharacterized protein</fullName>
    </submittedName>
</protein>
<dbReference type="GO" id="GO:0016757">
    <property type="term" value="F:glycosyltransferase activity"/>
    <property type="evidence" value="ECO:0007669"/>
    <property type="project" value="UniProtKB-KW"/>
</dbReference>
<dbReference type="EMBL" id="WVTA01000004">
    <property type="protein sequence ID" value="KAK3214189.1"/>
    <property type="molecule type" value="Genomic_DNA"/>
</dbReference>
<comment type="caution">
    <text evidence="4">The sequence shown here is derived from an EMBL/GenBank/DDBJ whole genome shotgun (WGS) entry which is preliminary data.</text>
</comment>
<evidence type="ECO:0000256" key="3">
    <source>
        <dbReference type="ARBA" id="ARBA00022679"/>
    </source>
</evidence>
<dbReference type="Gene3D" id="3.90.550.10">
    <property type="entry name" value="Spore Coat Polysaccharide Biosynthesis Protein SpsA, Chain A"/>
    <property type="match status" value="1"/>
</dbReference>
<dbReference type="Pfam" id="PF05637">
    <property type="entry name" value="Glyco_transf_34"/>
    <property type="match status" value="1"/>
</dbReference>